<protein>
    <submittedName>
        <fullName evidence="3">Nitroreductase family deazaflavin-dependent oxidoreductase</fullName>
    </submittedName>
</protein>
<evidence type="ECO:0000313" key="3">
    <source>
        <dbReference type="EMBL" id="MFD0884760.1"/>
    </source>
</evidence>
<evidence type="ECO:0000256" key="2">
    <source>
        <dbReference type="ARBA" id="ARBA00049106"/>
    </source>
</evidence>
<dbReference type="Gene3D" id="2.30.110.10">
    <property type="entry name" value="Electron Transport, Fmn-binding Protein, Chain A"/>
    <property type="match status" value="1"/>
</dbReference>
<accession>A0ABW3DLK4</accession>
<proteinExistence type="inferred from homology"/>
<dbReference type="PANTHER" id="PTHR39428:SF3">
    <property type="entry name" value="DEAZAFLAVIN-DEPENDENT NITROREDUCTASE"/>
    <property type="match status" value="1"/>
</dbReference>
<sequence length="144" mass="16330">MTDSEVHDSTTGWVAEHIRRYVESDGADGHMYQGWPTLLLTTRGRRSGMLRRTALIYGQDDGRHLLVASNAGLPEHPAWYLNLSEDPAVAVQVGPDRFTARARTATEEERPPLWRVMTSIFPLYDDYQAKAPRDVPLVILERDL</sequence>
<dbReference type="InterPro" id="IPR004378">
    <property type="entry name" value="F420H2_quin_Rdtase"/>
</dbReference>
<dbReference type="EMBL" id="JBHTHX010000223">
    <property type="protein sequence ID" value="MFD0884760.1"/>
    <property type="molecule type" value="Genomic_DNA"/>
</dbReference>
<dbReference type="InterPro" id="IPR012349">
    <property type="entry name" value="Split_barrel_FMN-bd"/>
</dbReference>
<evidence type="ECO:0000256" key="1">
    <source>
        <dbReference type="ARBA" id="ARBA00008710"/>
    </source>
</evidence>
<comment type="caution">
    <text evidence="3">The sequence shown here is derived from an EMBL/GenBank/DDBJ whole genome shotgun (WGS) entry which is preliminary data.</text>
</comment>
<dbReference type="Proteomes" id="UP001597024">
    <property type="component" value="Unassembled WGS sequence"/>
</dbReference>
<comment type="similarity">
    <text evidence="1">Belongs to the F420H(2)-dependent quinone reductase family.</text>
</comment>
<evidence type="ECO:0000313" key="4">
    <source>
        <dbReference type="Proteomes" id="UP001597024"/>
    </source>
</evidence>
<organism evidence="3 4">
    <name type="scientific">Streptosporangium algeriense</name>
    <dbReference type="NCBI Taxonomy" id="1682748"/>
    <lineage>
        <taxon>Bacteria</taxon>
        <taxon>Bacillati</taxon>
        <taxon>Actinomycetota</taxon>
        <taxon>Actinomycetes</taxon>
        <taxon>Streptosporangiales</taxon>
        <taxon>Streptosporangiaceae</taxon>
        <taxon>Streptosporangium</taxon>
    </lineage>
</organism>
<dbReference type="Pfam" id="PF04075">
    <property type="entry name" value="F420H2_quin_red"/>
    <property type="match status" value="1"/>
</dbReference>
<dbReference type="PANTHER" id="PTHR39428">
    <property type="entry name" value="F420H(2)-DEPENDENT QUINONE REDUCTASE RV1261C"/>
    <property type="match status" value="1"/>
</dbReference>
<name>A0ABW3DLK4_9ACTN</name>
<gene>
    <name evidence="3" type="ORF">ACFQ08_09395</name>
</gene>
<comment type="catalytic activity">
    <reaction evidence="2">
        <text>oxidized coenzyme F420-(gamma-L-Glu)(n) + a quinol + H(+) = reduced coenzyme F420-(gamma-L-Glu)(n) + a quinone</text>
        <dbReference type="Rhea" id="RHEA:39663"/>
        <dbReference type="Rhea" id="RHEA-COMP:12939"/>
        <dbReference type="Rhea" id="RHEA-COMP:14378"/>
        <dbReference type="ChEBI" id="CHEBI:15378"/>
        <dbReference type="ChEBI" id="CHEBI:24646"/>
        <dbReference type="ChEBI" id="CHEBI:132124"/>
        <dbReference type="ChEBI" id="CHEBI:133980"/>
        <dbReference type="ChEBI" id="CHEBI:139511"/>
    </reaction>
</comment>
<dbReference type="NCBIfam" id="TIGR00026">
    <property type="entry name" value="hi_GC_TIGR00026"/>
    <property type="match status" value="1"/>
</dbReference>
<reference evidence="4" key="1">
    <citation type="journal article" date="2019" name="Int. J. Syst. Evol. Microbiol.">
        <title>The Global Catalogue of Microorganisms (GCM) 10K type strain sequencing project: providing services to taxonomists for standard genome sequencing and annotation.</title>
        <authorList>
            <consortium name="The Broad Institute Genomics Platform"/>
            <consortium name="The Broad Institute Genome Sequencing Center for Infectious Disease"/>
            <person name="Wu L."/>
            <person name="Ma J."/>
        </authorList>
    </citation>
    <scope>NUCLEOTIDE SEQUENCE [LARGE SCALE GENOMIC DNA]</scope>
    <source>
        <strain evidence="4">CCUG 62974</strain>
    </source>
</reference>
<keyword evidence="4" id="KW-1185">Reference proteome</keyword>